<reference evidence="2" key="1">
    <citation type="submission" date="2016-10" db="EMBL/GenBank/DDBJ databases">
        <authorList>
            <person name="de Groot N.N."/>
        </authorList>
    </citation>
    <scope>NUCLEOTIDE SEQUENCE</scope>
</reference>
<dbReference type="InterPro" id="IPR013783">
    <property type="entry name" value="Ig-like_fold"/>
</dbReference>
<dbReference type="EMBL" id="FPHE01000139">
    <property type="protein sequence ID" value="SFV65122.1"/>
    <property type="molecule type" value="Genomic_DNA"/>
</dbReference>
<feature type="region of interest" description="Disordered" evidence="1">
    <location>
        <begin position="16"/>
        <end position="54"/>
    </location>
</feature>
<evidence type="ECO:0000256" key="1">
    <source>
        <dbReference type="SAM" id="MobiDB-lite"/>
    </source>
</evidence>
<dbReference type="Gene3D" id="2.60.40.10">
    <property type="entry name" value="Immunoglobulins"/>
    <property type="match status" value="1"/>
</dbReference>
<dbReference type="SUPFAM" id="SSF117074">
    <property type="entry name" value="Hypothetical protein PA1324"/>
    <property type="match status" value="1"/>
</dbReference>
<dbReference type="AlphaFoldDB" id="A0A1W1CHD9"/>
<organism evidence="2">
    <name type="scientific">hydrothermal vent metagenome</name>
    <dbReference type="NCBI Taxonomy" id="652676"/>
    <lineage>
        <taxon>unclassified sequences</taxon>
        <taxon>metagenomes</taxon>
        <taxon>ecological metagenomes</taxon>
    </lineage>
</organism>
<proteinExistence type="predicted"/>
<sequence length="540" mass="58892">MMIALTACGDVELEKGDTATINNNSGESTQTDDESSSESVEPIESESDNSTIESSSSLKIIGKITYDRIGVNNNGVGLNHNHVTKEPAKQVVVKAIDGSGRVVSTTTTDNNGDYSLTNLPKDTEIKIRVYAKLEKSGIGGWSVKVVDNTNGDSQYVIEGTLVTTGNVSTRRNLNASIRTREAAPFAILGSVYQAMEKVISVDSSVTFPSLVVNWSKNNVASGSGTESELRDGQIITSHFNGENSLYILGDANSDTDEYDNHIIIHEWGHYFESKFSRADSIGGSHTNGDRLDIRVAFGEGWGNAWSAIATDDTNYFDTMGSRQANGWSMNIEGEAHSSRGWYSETSIQEILYDLYDSHNDGSDRVSLGFKPIYDILTGSQKTTPAFTSIFSFIKGLKDENPLHSDEIDTLLSGENISTIDDIYGSSQHNLYSDMQQGSVGNLCTSTEYGIGNKLNNHKYMRFSIAQSGSYRVKVEQKSGSRSADPDFTLYKTAPFTNMGASQEVVDGVEQSDYILISGDYILDVSDYNDVPSVCFDITIN</sequence>
<dbReference type="SUPFAM" id="SSF55486">
    <property type="entry name" value="Metalloproteases ('zincins'), catalytic domain"/>
    <property type="match status" value="1"/>
</dbReference>
<name>A0A1W1CHD9_9ZZZZ</name>
<gene>
    <name evidence="2" type="ORF">MNB_SV-12-1646</name>
</gene>
<accession>A0A1W1CHD9</accession>
<evidence type="ECO:0000313" key="2">
    <source>
        <dbReference type="EMBL" id="SFV65122.1"/>
    </source>
</evidence>
<protein>
    <submittedName>
        <fullName evidence="2">Uncharacterized protein</fullName>
    </submittedName>
</protein>
<feature type="compositionally biased region" description="Acidic residues" evidence="1">
    <location>
        <begin position="30"/>
        <end position="47"/>
    </location>
</feature>